<dbReference type="InterPro" id="IPR015422">
    <property type="entry name" value="PyrdxlP-dep_Trfase_small"/>
</dbReference>
<dbReference type="InterPro" id="IPR015421">
    <property type="entry name" value="PyrdxlP-dep_Trfase_major"/>
</dbReference>
<dbReference type="Proteomes" id="UP000283383">
    <property type="component" value="Unassembled WGS sequence"/>
</dbReference>
<feature type="domain" description="Aminotransferase class I/classII large" evidence="5">
    <location>
        <begin position="34"/>
        <end position="402"/>
    </location>
</feature>
<keyword evidence="3" id="KW-0808">Transferase</keyword>
<evidence type="ECO:0000256" key="2">
    <source>
        <dbReference type="ARBA" id="ARBA00010008"/>
    </source>
</evidence>
<sequence>MATPALMQSMITALENRRNNSVLRCLHETPANSLDFSSNDFLSLSTSSLLRRNYLSALANTAPSDFRVGSGGSRLLDGNHPFANQLESKIAQFHGAKSALLFNSGFGANMGFFACIPQKGDIVLHDAFIHASVCEGLKLSRAGRVCSFSHNSISDLKNKISDLIKYEPGLLNGTKNIFVAVEALYSMDGDLAPLREIVELMEQSFTKGNVYLVVDEAHSNGLYGEMGSGLVCKLGLENKVFARLHTFGKALACNGAALLCDSLVREYLINYAKPLIYTTSMSFPSLVAINTVYTLMKQGATQLLISHLKDLISHFFNQLITLFPLTTNAHTKKPILILPLEAPQSPIFSLITSEPRSLAAHCYAAGFIVRPIMPPTVPKGTQRVRICLHAGNTFKEIDNLVQCVTIWLQKERMKKSTVSTCEHHLAKAIL</sequence>
<organism evidence="6 7">
    <name type="scientific">Golovinomyces cichoracearum</name>
    <dbReference type="NCBI Taxonomy" id="62708"/>
    <lineage>
        <taxon>Eukaryota</taxon>
        <taxon>Fungi</taxon>
        <taxon>Dikarya</taxon>
        <taxon>Ascomycota</taxon>
        <taxon>Pezizomycotina</taxon>
        <taxon>Leotiomycetes</taxon>
        <taxon>Erysiphales</taxon>
        <taxon>Erysiphaceae</taxon>
        <taxon>Golovinomyces</taxon>
    </lineage>
</organism>
<evidence type="ECO:0000313" key="7">
    <source>
        <dbReference type="Proteomes" id="UP000283383"/>
    </source>
</evidence>
<accession>A0A420HHC7</accession>
<dbReference type="GO" id="GO:0016740">
    <property type="term" value="F:transferase activity"/>
    <property type="evidence" value="ECO:0007669"/>
    <property type="project" value="UniProtKB-KW"/>
</dbReference>
<keyword evidence="7" id="KW-1185">Reference proteome</keyword>
<dbReference type="InterPro" id="IPR050087">
    <property type="entry name" value="AON_synthase_class-II"/>
</dbReference>
<dbReference type="GO" id="GO:0009102">
    <property type="term" value="P:biotin biosynthetic process"/>
    <property type="evidence" value="ECO:0007669"/>
    <property type="project" value="TreeGrafter"/>
</dbReference>
<dbReference type="STRING" id="62708.A0A420HHC7"/>
<protein>
    <submittedName>
        <fullName evidence="6">Putative 8-amino-7-oxononanoate synthase</fullName>
    </submittedName>
</protein>
<dbReference type="Gene3D" id="3.40.640.10">
    <property type="entry name" value="Type I PLP-dependent aspartate aminotransferase-like (Major domain)"/>
    <property type="match status" value="1"/>
</dbReference>
<dbReference type="SUPFAM" id="SSF53383">
    <property type="entry name" value="PLP-dependent transferases"/>
    <property type="match status" value="1"/>
</dbReference>
<evidence type="ECO:0000256" key="3">
    <source>
        <dbReference type="ARBA" id="ARBA00022679"/>
    </source>
</evidence>
<comment type="cofactor">
    <cofactor evidence="1">
        <name>pyridoxal 5'-phosphate</name>
        <dbReference type="ChEBI" id="CHEBI:597326"/>
    </cofactor>
</comment>
<evidence type="ECO:0000256" key="4">
    <source>
        <dbReference type="ARBA" id="ARBA00022898"/>
    </source>
</evidence>
<name>A0A420HHC7_9PEZI</name>
<dbReference type="GO" id="GO:0030170">
    <property type="term" value="F:pyridoxal phosphate binding"/>
    <property type="evidence" value="ECO:0007669"/>
    <property type="project" value="InterPro"/>
</dbReference>
<dbReference type="PANTHER" id="PTHR13693:SF77">
    <property type="entry name" value="8-AMINO-7-OXONONANOATE SYNTHASE"/>
    <property type="match status" value="1"/>
</dbReference>
<evidence type="ECO:0000256" key="1">
    <source>
        <dbReference type="ARBA" id="ARBA00001933"/>
    </source>
</evidence>
<proteinExistence type="inferred from homology"/>
<evidence type="ECO:0000259" key="5">
    <source>
        <dbReference type="Pfam" id="PF00155"/>
    </source>
</evidence>
<keyword evidence="4" id="KW-0663">Pyridoxal phosphate</keyword>
<dbReference type="AlphaFoldDB" id="A0A420HHC7"/>
<reference evidence="6 7" key="1">
    <citation type="journal article" date="2018" name="BMC Genomics">
        <title>Comparative genome analyses reveal sequence features reflecting distinct modes of host-adaptation between dicot and monocot powdery mildew.</title>
        <authorList>
            <person name="Wu Y."/>
            <person name="Ma X."/>
            <person name="Pan Z."/>
            <person name="Kale S.D."/>
            <person name="Song Y."/>
            <person name="King H."/>
            <person name="Zhang Q."/>
            <person name="Presley C."/>
            <person name="Deng X."/>
            <person name="Wei C.I."/>
            <person name="Xiao S."/>
        </authorList>
    </citation>
    <scope>NUCLEOTIDE SEQUENCE [LARGE SCALE GENOMIC DNA]</scope>
    <source>
        <strain evidence="6">UMSG3</strain>
    </source>
</reference>
<comment type="caution">
    <text evidence="6">The sequence shown here is derived from an EMBL/GenBank/DDBJ whole genome shotgun (WGS) entry which is preliminary data.</text>
</comment>
<dbReference type="PANTHER" id="PTHR13693">
    <property type="entry name" value="CLASS II AMINOTRANSFERASE/8-AMINO-7-OXONONANOATE SYNTHASE"/>
    <property type="match status" value="1"/>
</dbReference>
<dbReference type="InterPro" id="IPR015424">
    <property type="entry name" value="PyrdxlP-dep_Trfase"/>
</dbReference>
<dbReference type="Gene3D" id="3.90.1150.10">
    <property type="entry name" value="Aspartate Aminotransferase, domain 1"/>
    <property type="match status" value="1"/>
</dbReference>
<comment type="similarity">
    <text evidence="2">Belongs to the class-II pyridoxal-phosphate-dependent aminotransferase family. BioF subfamily.</text>
</comment>
<evidence type="ECO:0000313" key="6">
    <source>
        <dbReference type="EMBL" id="RKF56788.1"/>
    </source>
</evidence>
<dbReference type="InterPro" id="IPR004839">
    <property type="entry name" value="Aminotransferase_I/II_large"/>
</dbReference>
<gene>
    <name evidence="6" type="ORF">GcM3_192015</name>
</gene>
<dbReference type="EMBL" id="MCBQ01019285">
    <property type="protein sequence ID" value="RKF56788.1"/>
    <property type="molecule type" value="Genomic_DNA"/>
</dbReference>
<dbReference type="Pfam" id="PF00155">
    <property type="entry name" value="Aminotran_1_2"/>
    <property type="match status" value="1"/>
</dbReference>